<proteinExistence type="inferred from homology"/>
<keyword evidence="6" id="KW-1185">Reference proteome</keyword>
<sequence length="168" mass="19288">MSPLMVWGAQGEAELGRILKKRNVNRSSIIITTKIYWSTKCEERGQSRKHIIESVNESLGRLQLEYIDLVLVHKVDPVCPMEELVRTMDYLINQGYAMYWGTARWTPTEHIVALSMDCTPEMRRGDHVTSTVTASEVALNLLCRALLSMVDALSFDRPRNSFDRETQR</sequence>
<dbReference type="PANTHER" id="PTHR43150">
    <property type="entry name" value="HYPERKINETIC, ISOFORM M"/>
    <property type="match status" value="1"/>
</dbReference>
<dbReference type="GO" id="GO:0016491">
    <property type="term" value="F:oxidoreductase activity"/>
    <property type="evidence" value="ECO:0007669"/>
    <property type="project" value="UniProtKB-KW"/>
</dbReference>
<dbReference type="GO" id="GO:0044325">
    <property type="term" value="F:transmembrane transporter binding"/>
    <property type="evidence" value="ECO:0007669"/>
    <property type="project" value="TreeGrafter"/>
</dbReference>
<dbReference type="InterPro" id="IPR023210">
    <property type="entry name" value="NADP_OxRdtase_dom"/>
</dbReference>
<gene>
    <name evidence="5" type="ORF">PMACD_LOCUS16485</name>
</gene>
<organism evidence="5 6">
    <name type="scientific">Pieris macdunnoughi</name>
    <dbReference type="NCBI Taxonomy" id="345717"/>
    <lineage>
        <taxon>Eukaryota</taxon>
        <taxon>Metazoa</taxon>
        <taxon>Ecdysozoa</taxon>
        <taxon>Arthropoda</taxon>
        <taxon>Hexapoda</taxon>
        <taxon>Insecta</taxon>
        <taxon>Pterygota</taxon>
        <taxon>Neoptera</taxon>
        <taxon>Endopterygota</taxon>
        <taxon>Lepidoptera</taxon>
        <taxon>Glossata</taxon>
        <taxon>Ditrysia</taxon>
        <taxon>Papilionoidea</taxon>
        <taxon>Pieridae</taxon>
        <taxon>Pierinae</taxon>
        <taxon>Pieris</taxon>
    </lineage>
</organism>
<evidence type="ECO:0000256" key="2">
    <source>
        <dbReference type="ARBA" id="ARBA00022857"/>
    </source>
</evidence>
<dbReference type="AlphaFoldDB" id="A0A821YEL1"/>
<evidence type="ECO:0000259" key="4">
    <source>
        <dbReference type="Pfam" id="PF00248"/>
    </source>
</evidence>
<dbReference type="SUPFAM" id="SSF51430">
    <property type="entry name" value="NAD(P)-linked oxidoreductase"/>
    <property type="match status" value="1"/>
</dbReference>
<keyword evidence="2" id="KW-0521">NADP</keyword>
<evidence type="ECO:0000256" key="1">
    <source>
        <dbReference type="ARBA" id="ARBA00006515"/>
    </source>
</evidence>
<evidence type="ECO:0000313" key="6">
    <source>
        <dbReference type="Proteomes" id="UP000663880"/>
    </source>
</evidence>
<name>A0A821YEL1_9NEOP</name>
<evidence type="ECO:0000313" key="5">
    <source>
        <dbReference type="EMBL" id="CAF4958341.1"/>
    </source>
</evidence>
<dbReference type="EMBL" id="CAJOBZ010000088">
    <property type="protein sequence ID" value="CAF4958341.1"/>
    <property type="molecule type" value="Genomic_DNA"/>
</dbReference>
<dbReference type="Proteomes" id="UP000663880">
    <property type="component" value="Unassembled WGS sequence"/>
</dbReference>
<dbReference type="InterPro" id="IPR005399">
    <property type="entry name" value="K_chnl_volt-dep_bsu_KCNAB-rel"/>
</dbReference>
<dbReference type="OrthoDB" id="1720422at2759"/>
<keyword evidence="3" id="KW-0560">Oxidoreductase</keyword>
<dbReference type="Pfam" id="PF00248">
    <property type="entry name" value="Aldo_ket_red"/>
    <property type="match status" value="1"/>
</dbReference>
<feature type="domain" description="NADP-dependent oxidoreductase" evidence="4">
    <location>
        <begin position="11"/>
        <end position="114"/>
    </location>
</feature>
<dbReference type="PANTHER" id="PTHR43150:SF2">
    <property type="entry name" value="HYPERKINETIC, ISOFORM M"/>
    <property type="match status" value="1"/>
</dbReference>
<comment type="similarity">
    <text evidence="1">Belongs to the shaker potassium channel beta subunit family.</text>
</comment>
<dbReference type="Gene3D" id="3.20.20.100">
    <property type="entry name" value="NADP-dependent oxidoreductase domain"/>
    <property type="match status" value="1"/>
</dbReference>
<accession>A0A821YEL1</accession>
<reference evidence="5" key="1">
    <citation type="submission" date="2021-02" db="EMBL/GenBank/DDBJ databases">
        <authorList>
            <person name="Steward A R."/>
        </authorList>
    </citation>
    <scope>NUCLEOTIDE SEQUENCE</scope>
</reference>
<protein>
    <recommendedName>
        <fullName evidence="4">NADP-dependent oxidoreductase domain-containing protein</fullName>
    </recommendedName>
</protein>
<dbReference type="GO" id="GO:1901379">
    <property type="term" value="P:regulation of potassium ion transmembrane transport"/>
    <property type="evidence" value="ECO:0007669"/>
    <property type="project" value="TreeGrafter"/>
</dbReference>
<dbReference type="InterPro" id="IPR036812">
    <property type="entry name" value="NAD(P)_OxRdtase_dom_sf"/>
</dbReference>
<dbReference type="GO" id="GO:0008076">
    <property type="term" value="C:voltage-gated potassium channel complex"/>
    <property type="evidence" value="ECO:0007669"/>
    <property type="project" value="TreeGrafter"/>
</dbReference>
<dbReference type="GO" id="GO:0015459">
    <property type="term" value="F:potassium channel regulator activity"/>
    <property type="evidence" value="ECO:0007669"/>
    <property type="project" value="TreeGrafter"/>
</dbReference>
<comment type="caution">
    <text evidence="5">The sequence shown here is derived from an EMBL/GenBank/DDBJ whole genome shotgun (WGS) entry which is preliminary data.</text>
</comment>
<evidence type="ECO:0000256" key="3">
    <source>
        <dbReference type="ARBA" id="ARBA00023002"/>
    </source>
</evidence>